<feature type="transmembrane region" description="Helical" evidence="9">
    <location>
        <begin position="88"/>
        <end position="110"/>
    </location>
</feature>
<reference evidence="11 12" key="1">
    <citation type="submission" date="2019-03" db="EMBL/GenBank/DDBJ databases">
        <title>Complete Genome Sequence of Paraburkholderia dipogonis ICMP 19430T, a Nitrogen-fixing Symbiont of the South African Invasive Legume Dipogon lignosus in New Zealand.</title>
        <authorList>
            <person name="De Meyer S.E."/>
        </authorList>
    </citation>
    <scope>NUCLEOTIDE SEQUENCE [LARGE SCALE GENOMIC DNA]</scope>
    <source>
        <strain evidence="11 12">ICMP 19430</strain>
    </source>
</reference>
<evidence type="ECO:0000256" key="2">
    <source>
        <dbReference type="ARBA" id="ARBA00010072"/>
    </source>
</evidence>
<feature type="transmembrane region" description="Helical" evidence="9">
    <location>
        <begin position="53"/>
        <end position="76"/>
    </location>
</feature>
<dbReference type="SUPFAM" id="SSF161098">
    <property type="entry name" value="MetI-like"/>
    <property type="match status" value="1"/>
</dbReference>
<evidence type="ECO:0000313" key="11">
    <source>
        <dbReference type="EMBL" id="TFE37529.1"/>
    </source>
</evidence>
<dbReference type="PROSITE" id="PS50928">
    <property type="entry name" value="ABC_TM1"/>
    <property type="match status" value="1"/>
</dbReference>
<gene>
    <name evidence="11" type="ORF">E2553_39550</name>
</gene>
<keyword evidence="4" id="KW-1003">Cell membrane</keyword>
<comment type="similarity">
    <text evidence="2">Belongs to the binding-protein-dependent transport system permease family. HisMQ subfamily.</text>
</comment>
<keyword evidence="5" id="KW-0997">Cell inner membrane</keyword>
<evidence type="ECO:0000256" key="1">
    <source>
        <dbReference type="ARBA" id="ARBA00004429"/>
    </source>
</evidence>
<feature type="transmembrane region" description="Helical" evidence="9">
    <location>
        <begin position="192"/>
        <end position="218"/>
    </location>
</feature>
<comment type="subcellular location">
    <subcellularLocation>
        <location evidence="1">Cell inner membrane</location>
        <topology evidence="1">Multi-pass membrane protein</topology>
    </subcellularLocation>
    <subcellularLocation>
        <location evidence="9">Cell membrane</location>
        <topology evidence="9">Multi-pass membrane protein</topology>
    </subcellularLocation>
</comment>
<keyword evidence="6 9" id="KW-0812">Transmembrane</keyword>
<dbReference type="EMBL" id="SNVI01000005">
    <property type="protein sequence ID" value="TFE37529.1"/>
    <property type="molecule type" value="Genomic_DNA"/>
</dbReference>
<sequence length="234" mass="25390">MMGQLIDMSLSLLLQGAKVTLLIGVVGIVAGFPLGVALGLLRTGSQRAFTALGDAYSGFFRGTPMLVQIFIIYYGFGQLSFIQDTPSLWWLFGDSLHCAMMTVLLNTIAYTSEIFRGAFLAVPQGTLEAALACGMSPATTLRRVRFPLAVRQALPAYGNEVAIVIKESSLASTITVLEITGQAKRLMSETFAIIEIFAIASAFYLVINFFALFVVRYIERWLLDGKSASHSPAI</sequence>
<organism evidence="11 12">
    <name type="scientific">Paraburkholderia dipogonis</name>
    <dbReference type="NCBI Taxonomy" id="1211383"/>
    <lineage>
        <taxon>Bacteria</taxon>
        <taxon>Pseudomonadati</taxon>
        <taxon>Pseudomonadota</taxon>
        <taxon>Betaproteobacteria</taxon>
        <taxon>Burkholderiales</taxon>
        <taxon>Burkholderiaceae</taxon>
        <taxon>Paraburkholderia</taxon>
    </lineage>
</organism>
<feature type="domain" description="ABC transmembrane type-1" evidence="10">
    <location>
        <begin position="17"/>
        <end position="216"/>
    </location>
</feature>
<name>A0A4Y8MJA7_9BURK</name>
<dbReference type="Pfam" id="PF00528">
    <property type="entry name" value="BPD_transp_1"/>
    <property type="match status" value="1"/>
</dbReference>
<accession>A0A4Y8MJA7</accession>
<dbReference type="CDD" id="cd06261">
    <property type="entry name" value="TM_PBP2"/>
    <property type="match status" value="1"/>
</dbReference>
<dbReference type="PANTHER" id="PTHR30614">
    <property type="entry name" value="MEMBRANE COMPONENT OF AMINO ACID ABC TRANSPORTER"/>
    <property type="match status" value="1"/>
</dbReference>
<evidence type="ECO:0000256" key="8">
    <source>
        <dbReference type="ARBA" id="ARBA00023136"/>
    </source>
</evidence>
<dbReference type="InterPro" id="IPR010065">
    <property type="entry name" value="AA_ABC_transptr_permease_3TM"/>
</dbReference>
<dbReference type="NCBIfam" id="TIGR01726">
    <property type="entry name" value="HEQRo_perm_3TM"/>
    <property type="match status" value="1"/>
</dbReference>
<dbReference type="InterPro" id="IPR035906">
    <property type="entry name" value="MetI-like_sf"/>
</dbReference>
<evidence type="ECO:0000259" key="10">
    <source>
        <dbReference type="PROSITE" id="PS50928"/>
    </source>
</evidence>
<proteinExistence type="inferred from homology"/>
<evidence type="ECO:0000256" key="5">
    <source>
        <dbReference type="ARBA" id="ARBA00022519"/>
    </source>
</evidence>
<dbReference type="AlphaFoldDB" id="A0A4Y8MJA7"/>
<dbReference type="GO" id="GO:0022857">
    <property type="term" value="F:transmembrane transporter activity"/>
    <property type="evidence" value="ECO:0007669"/>
    <property type="project" value="InterPro"/>
</dbReference>
<evidence type="ECO:0000313" key="12">
    <source>
        <dbReference type="Proteomes" id="UP000297385"/>
    </source>
</evidence>
<evidence type="ECO:0000256" key="4">
    <source>
        <dbReference type="ARBA" id="ARBA00022475"/>
    </source>
</evidence>
<dbReference type="InterPro" id="IPR043429">
    <property type="entry name" value="ArtM/GltK/GlnP/TcyL/YhdX-like"/>
</dbReference>
<evidence type="ECO:0000256" key="9">
    <source>
        <dbReference type="RuleBase" id="RU363032"/>
    </source>
</evidence>
<dbReference type="Proteomes" id="UP000297385">
    <property type="component" value="Unassembled WGS sequence"/>
</dbReference>
<keyword evidence="8 9" id="KW-0472">Membrane</keyword>
<dbReference type="GO" id="GO:0006865">
    <property type="term" value="P:amino acid transport"/>
    <property type="evidence" value="ECO:0007669"/>
    <property type="project" value="TreeGrafter"/>
</dbReference>
<protein>
    <submittedName>
        <fullName evidence="11">ABC transporter permease subunit</fullName>
    </submittedName>
</protein>
<comment type="caution">
    <text evidence="11">The sequence shown here is derived from an EMBL/GenBank/DDBJ whole genome shotgun (WGS) entry which is preliminary data.</text>
</comment>
<keyword evidence="3 9" id="KW-0813">Transport</keyword>
<feature type="transmembrane region" description="Helical" evidence="9">
    <location>
        <begin position="20"/>
        <end position="41"/>
    </location>
</feature>
<dbReference type="PANTHER" id="PTHR30614:SF10">
    <property type="entry name" value="ARGININE ABC TRANSPORTER PERMEASE PROTEIN ARTM"/>
    <property type="match status" value="1"/>
</dbReference>
<dbReference type="InterPro" id="IPR000515">
    <property type="entry name" value="MetI-like"/>
</dbReference>
<evidence type="ECO:0000256" key="3">
    <source>
        <dbReference type="ARBA" id="ARBA00022448"/>
    </source>
</evidence>
<dbReference type="Gene3D" id="1.10.3720.10">
    <property type="entry name" value="MetI-like"/>
    <property type="match status" value="1"/>
</dbReference>
<evidence type="ECO:0000256" key="6">
    <source>
        <dbReference type="ARBA" id="ARBA00022692"/>
    </source>
</evidence>
<dbReference type="GO" id="GO:0043190">
    <property type="term" value="C:ATP-binding cassette (ABC) transporter complex"/>
    <property type="evidence" value="ECO:0007669"/>
    <property type="project" value="InterPro"/>
</dbReference>
<evidence type="ECO:0000256" key="7">
    <source>
        <dbReference type="ARBA" id="ARBA00022989"/>
    </source>
</evidence>
<keyword evidence="7 9" id="KW-1133">Transmembrane helix</keyword>